<dbReference type="InterPro" id="IPR032466">
    <property type="entry name" value="Metal_Hydrolase"/>
</dbReference>
<dbReference type="GO" id="GO:0019556">
    <property type="term" value="P:L-histidine catabolic process to glutamate and formamide"/>
    <property type="evidence" value="ECO:0007669"/>
    <property type="project" value="InterPro"/>
</dbReference>
<dbReference type="AlphaFoldDB" id="B7QD44"/>
<keyword evidence="1" id="KW-0479">Metal-binding</keyword>
<keyword evidence="2 4" id="KW-0378">Hydrolase</keyword>
<evidence type="ECO:0000313" key="6">
    <source>
        <dbReference type="Proteomes" id="UP000001555"/>
    </source>
</evidence>
<dbReference type="VEuPathDB" id="VectorBase:ISCW012712"/>
<dbReference type="STRING" id="6945.B7QD44"/>
<dbReference type="InterPro" id="IPR005920">
    <property type="entry name" value="HutI"/>
</dbReference>
<name>B7QD44_IXOSC</name>
<dbReference type="EMBL" id="DS911161">
    <property type="protein sequence ID" value="EEC16766.1"/>
    <property type="molecule type" value="Genomic_DNA"/>
</dbReference>
<dbReference type="EC" id="3.5.2.7" evidence="4"/>
<dbReference type="Gene3D" id="3.20.20.140">
    <property type="entry name" value="Metal-dependent hydrolases"/>
    <property type="match status" value="1"/>
</dbReference>
<keyword evidence="6" id="KW-1185">Reference proteome</keyword>
<dbReference type="EnsemblMetazoa" id="ISCW012712-RA">
    <property type="protein sequence ID" value="ISCW012712-PA"/>
    <property type="gene ID" value="ISCW012712"/>
</dbReference>
<dbReference type="PANTHER" id="PTHR42752:SF1">
    <property type="entry name" value="IMIDAZOLONEPROPIONASE-RELATED"/>
    <property type="match status" value="1"/>
</dbReference>
<feature type="compositionally biased region" description="Polar residues" evidence="3">
    <location>
        <begin position="72"/>
        <end position="82"/>
    </location>
</feature>
<dbReference type="GO" id="GO:0050480">
    <property type="term" value="F:imidazolonepropionase activity"/>
    <property type="evidence" value="ECO:0007669"/>
    <property type="project" value="UniProtKB-EC"/>
</dbReference>
<sequence>MLRSGTTLVEAKSGYGLDLESEVKLLRVIDEARARTPIEISSTYCGGHAVPRGKTVGEATEDIGPAERRNGACSSPGQATPA</sequence>
<dbReference type="HOGENOM" id="CLU_2560838_0_0_1"/>
<organism>
    <name type="scientific">Ixodes scapularis</name>
    <name type="common">Black-legged tick</name>
    <name type="synonym">Deer tick</name>
    <dbReference type="NCBI Taxonomy" id="6945"/>
    <lineage>
        <taxon>Eukaryota</taxon>
        <taxon>Metazoa</taxon>
        <taxon>Ecdysozoa</taxon>
        <taxon>Arthropoda</taxon>
        <taxon>Chelicerata</taxon>
        <taxon>Arachnida</taxon>
        <taxon>Acari</taxon>
        <taxon>Parasitiformes</taxon>
        <taxon>Ixodida</taxon>
        <taxon>Ixodoidea</taxon>
        <taxon>Ixodidae</taxon>
        <taxon>Ixodinae</taxon>
        <taxon>Ixodes</taxon>
    </lineage>
</organism>
<gene>
    <name evidence="4" type="ORF">IscW_ISCW012712</name>
</gene>
<dbReference type="EMBL" id="ABJB010034203">
    <property type="status" value="NOT_ANNOTATED_CDS"/>
    <property type="molecule type" value="Genomic_DNA"/>
</dbReference>
<dbReference type="Proteomes" id="UP000001555">
    <property type="component" value="Unassembled WGS sequence"/>
</dbReference>
<evidence type="ECO:0000256" key="1">
    <source>
        <dbReference type="ARBA" id="ARBA00022723"/>
    </source>
</evidence>
<dbReference type="VEuPathDB" id="VectorBase:ISCI012712"/>
<dbReference type="OrthoDB" id="194468at2759"/>
<evidence type="ECO:0000256" key="2">
    <source>
        <dbReference type="ARBA" id="ARBA00022801"/>
    </source>
</evidence>
<dbReference type="GO" id="GO:0046872">
    <property type="term" value="F:metal ion binding"/>
    <property type="evidence" value="ECO:0007669"/>
    <property type="project" value="UniProtKB-KW"/>
</dbReference>
<evidence type="ECO:0000313" key="4">
    <source>
        <dbReference type="EMBL" id="EEC16766.1"/>
    </source>
</evidence>
<dbReference type="EMBL" id="ABJB010863251">
    <property type="status" value="NOT_ANNOTATED_CDS"/>
    <property type="molecule type" value="Genomic_DNA"/>
</dbReference>
<feature type="region of interest" description="Disordered" evidence="3">
    <location>
        <begin position="51"/>
        <end position="82"/>
    </location>
</feature>
<dbReference type="SUPFAM" id="SSF51556">
    <property type="entry name" value="Metallo-dependent hydrolases"/>
    <property type="match status" value="1"/>
</dbReference>
<evidence type="ECO:0000313" key="5">
    <source>
        <dbReference type="EnsemblMetazoa" id="ISCW012712-PA"/>
    </source>
</evidence>
<dbReference type="GO" id="GO:0005737">
    <property type="term" value="C:cytoplasm"/>
    <property type="evidence" value="ECO:0007669"/>
    <property type="project" value="InterPro"/>
</dbReference>
<dbReference type="VEuPathDB" id="VectorBase:ISCP_038091"/>
<proteinExistence type="predicted"/>
<dbReference type="InParanoid" id="B7QD44"/>
<accession>B7QD44</accession>
<dbReference type="PaxDb" id="6945-B7QD44"/>
<reference evidence="4 6" key="1">
    <citation type="submission" date="2008-03" db="EMBL/GenBank/DDBJ databases">
        <title>Annotation of Ixodes scapularis.</title>
        <authorList>
            <consortium name="Ixodes scapularis Genome Project Consortium"/>
            <person name="Caler E."/>
            <person name="Hannick L.I."/>
            <person name="Bidwell S."/>
            <person name="Joardar V."/>
            <person name="Thiagarajan M."/>
            <person name="Amedeo P."/>
            <person name="Galinsky K.J."/>
            <person name="Schobel S."/>
            <person name="Inman J."/>
            <person name="Hostetler J."/>
            <person name="Miller J."/>
            <person name="Hammond M."/>
            <person name="Megy K."/>
            <person name="Lawson D."/>
            <person name="Kodira C."/>
            <person name="Sutton G."/>
            <person name="Meyer J."/>
            <person name="Hill C.A."/>
            <person name="Birren B."/>
            <person name="Nene V."/>
            <person name="Collins F."/>
            <person name="Alarcon-Chaidez F."/>
            <person name="Wikel S."/>
            <person name="Strausberg R."/>
        </authorList>
    </citation>
    <scope>NUCLEOTIDE SEQUENCE [LARGE SCALE GENOMIC DNA]</scope>
    <source>
        <strain evidence="6">Wikel</strain>
        <strain evidence="4">Wikel colony</strain>
    </source>
</reference>
<reference evidence="5" key="2">
    <citation type="submission" date="2020-05" db="UniProtKB">
        <authorList>
            <consortium name="EnsemblMetazoa"/>
        </authorList>
    </citation>
    <scope>IDENTIFICATION</scope>
    <source>
        <strain evidence="5">wikel</strain>
    </source>
</reference>
<evidence type="ECO:0000256" key="3">
    <source>
        <dbReference type="SAM" id="MobiDB-lite"/>
    </source>
</evidence>
<dbReference type="PANTHER" id="PTHR42752">
    <property type="entry name" value="IMIDAZOLONEPROPIONASE"/>
    <property type="match status" value="1"/>
</dbReference>
<protein>
    <submittedName>
        <fullName evidence="4 5">Imidazolonepropionase, putative</fullName>
        <ecNumber evidence="4">3.5.2.7</ecNumber>
    </submittedName>
</protein>